<dbReference type="InterPro" id="IPR023801">
    <property type="entry name" value="His_deacetylse_dom"/>
</dbReference>
<feature type="non-terminal residue" evidence="2">
    <location>
        <position position="1"/>
    </location>
</feature>
<dbReference type="InterPro" id="IPR023696">
    <property type="entry name" value="Ureohydrolase_dom_sf"/>
</dbReference>
<dbReference type="PANTHER" id="PTHR10625">
    <property type="entry name" value="HISTONE DEACETYLASE HDAC1-RELATED"/>
    <property type="match status" value="1"/>
</dbReference>
<dbReference type="GO" id="GO:0040029">
    <property type="term" value="P:epigenetic regulation of gene expression"/>
    <property type="evidence" value="ECO:0007669"/>
    <property type="project" value="TreeGrafter"/>
</dbReference>
<name>X1AML2_9ZZZZ</name>
<comment type="caution">
    <text evidence="2">The sequence shown here is derived from an EMBL/GenBank/DDBJ whole genome shotgun (WGS) entry which is preliminary data.</text>
</comment>
<dbReference type="Pfam" id="PF00850">
    <property type="entry name" value="Hist_deacetyl"/>
    <property type="match status" value="1"/>
</dbReference>
<dbReference type="SUPFAM" id="SSF52768">
    <property type="entry name" value="Arginase/deacetylase"/>
    <property type="match status" value="1"/>
</dbReference>
<dbReference type="AlphaFoldDB" id="X1AML2"/>
<organism evidence="2">
    <name type="scientific">marine sediment metagenome</name>
    <dbReference type="NCBI Taxonomy" id="412755"/>
    <lineage>
        <taxon>unclassified sequences</taxon>
        <taxon>metagenomes</taxon>
        <taxon>ecological metagenomes</taxon>
    </lineage>
</organism>
<reference evidence="2" key="1">
    <citation type="journal article" date="2014" name="Front. Microbiol.">
        <title>High frequency of phylogenetically diverse reductive dehalogenase-homologous genes in deep subseafloor sedimentary metagenomes.</title>
        <authorList>
            <person name="Kawai M."/>
            <person name="Futagami T."/>
            <person name="Toyoda A."/>
            <person name="Takaki Y."/>
            <person name="Nishi S."/>
            <person name="Hori S."/>
            <person name="Arai W."/>
            <person name="Tsubouchi T."/>
            <person name="Morono Y."/>
            <person name="Uchiyama I."/>
            <person name="Ito T."/>
            <person name="Fujiyama A."/>
            <person name="Inagaki F."/>
            <person name="Takami H."/>
        </authorList>
    </citation>
    <scope>NUCLEOTIDE SEQUENCE</scope>
    <source>
        <strain evidence="2">Expedition CK06-06</strain>
    </source>
</reference>
<dbReference type="GO" id="GO:0004407">
    <property type="term" value="F:histone deacetylase activity"/>
    <property type="evidence" value="ECO:0007669"/>
    <property type="project" value="TreeGrafter"/>
</dbReference>
<sequence length="246" mass="27551">GKKAIIESTREKSIFALVRPPGHHATRTSPGGFCIFNNIAIAAELAIQQNHYNRVAIIDFDHHFGNGTAYIHERNPNVLYISTHASPQISFPGCGWVDEIGKDDGQGYNISIPLSYRSSDNDLRLAFNEILLPILFQYKPQFLAISAGFDAYEKDPIGVLGVTTEGFSIIGAYIKHIASELNIPFANYLEGGYNIEMLPKLVSSYIEPLIQNEKEYYDINQPLNPNSQTISTIDQAKKLLKDYWEI</sequence>
<evidence type="ECO:0000259" key="1">
    <source>
        <dbReference type="Pfam" id="PF00850"/>
    </source>
</evidence>
<accession>X1AML2</accession>
<evidence type="ECO:0000313" key="2">
    <source>
        <dbReference type="EMBL" id="GAG83849.1"/>
    </source>
</evidence>
<dbReference type="Gene3D" id="3.40.800.20">
    <property type="entry name" value="Histone deacetylase domain"/>
    <property type="match status" value="1"/>
</dbReference>
<feature type="domain" description="Histone deacetylase" evidence="1">
    <location>
        <begin position="8"/>
        <end position="206"/>
    </location>
</feature>
<dbReference type="InterPro" id="IPR000286">
    <property type="entry name" value="HDACs"/>
</dbReference>
<protein>
    <recommendedName>
        <fullName evidence="1">Histone deacetylase domain-containing protein</fullName>
    </recommendedName>
</protein>
<dbReference type="EMBL" id="BART01017936">
    <property type="protein sequence ID" value="GAG83849.1"/>
    <property type="molecule type" value="Genomic_DNA"/>
</dbReference>
<gene>
    <name evidence="2" type="ORF">S01H4_33977</name>
</gene>
<proteinExistence type="predicted"/>
<dbReference type="PRINTS" id="PR01270">
    <property type="entry name" value="HDASUPER"/>
</dbReference>
<dbReference type="PANTHER" id="PTHR10625:SF10">
    <property type="entry name" value="HISTONE DEACETYLASE HDAC1"/>
    <property type="match status" value="1"/>
</dbReference>
<dbReference type="CDD" id="cd09992">
    <property type="entry name" value="HDAC_classII"/>
    <property type="match status" value="1"/>
</dbReference>
<dbReference type="InterPro" id="IPR037138">
    <property type="entry name" value="His_deacetylse_dom_sf"/>
</dbReference>